<organism evidence="2 3">
    <name type="scientific">Lophium mytilinum</name>
    <dbReference type="NCBI Taxonomy" id="390894"/>
    <lineage>
        <taxon>Eukaryota</taxon>
        <taxon>Fungi</taxon>
        <taxon>Dikarya</taxon>
        <taxon>Ascomycota</taxon>
        <taxon>Pezizomycotina</taxon>
        <taxon>Dothideomycetes</taxon>
        <taxon>Pleosporomycetidae</taxon>
        <taxon>Mytilinidiales</taxon>
        <taxon>Mytilinidiaceae</taxon>
        <taxon>Lophium</taxon>
    </lineage>
</organism>
<evidence type="ECO:0000313" key="2">
    <source>
        <dbReference type="EMBL" id="KAF2500896.1"/>
    </source>
</evidence>
<evidence type="ECO:0000256" key="1">
    <source>
        <dbReference type="SAM" id="MobiDB-lite"/>
    </source>
</evidence>
<evidence type="ECO:0008006" key="4">
    <source>
        <dbReference type="Google" id="ProtNLM"/>
    </source>
</evidence>
<accession>A0A6A6R8T4</accession>
<dbReference type="OrthoDB" id="2522477at2759"/>
<protein>
    <recommendedName>
        <fullName evidence="4">RNI-like protein</fullName>
    </recommendedName>
</protein>
<feature type="region of interest" description="Disordered" evidence="1">
    <location>
        <begin position="297"/>
        <end position="347"/>
    </location>
</feature>
<dbReference type="Proteomes" id="UP000799750">
    <property type="component" value="Unassembled WGS sequence"/>
</dbReference>
<evidence type="ECO:0000313" key="3">
    <source>
        <dbReference type="Proteomes" id="UP000799750"/>
    </source>
</evidence>
<dbReference type="EMBL" id="MU004182">
    <property type="protein sequence ID" value="KAF2500896.1"/>
    <property type="molecule type" value="Genomic_DNA"/>
</dbReference>
<sequence length="384" mass="43640">MSKHVRHVHLRSYGEWNDRCSDRYLNMLSLLVRFPGLKGLELAILDDANGAFRSMVDDAQHSPSHFLKNLRHFSLRIDRTATDTELLPTLTYMFGHPNLRPLKVRSIRFKCFEPEHQNDLRTPLENLHLEACQIDEHQLAKILALPRALESFTLADEIPMEQNTSANLSTAAVVDHLAAHRDSLQNLCLWRDLDDQEANQNKIFTGQTGAILAPFNALDNLEIDLDTLIGTFADPDQLRKLADTSAWPAMLRKIAEDLQTTDELPMLRDLELIELHIEIYDVNEELEAIAMAEARAADDLDEEGEDEEQSENEDGTEDEHGTEDEDESDDADSASDGLSQPKVLEGNTDFKSIFKQTGKRLQVALTVEKLRYGDRGEHQRYLGW</sequence>
<gene>
    <name evidence="2" type="ORF">BU16DRAFT_598634</name>
</gene>
<reference evidence="2" key="1">
    <citation type="journal article" date="2020" name="Stud. Mycol.">
        <title>101 Dothideomycetes genomes: a test case for predicting lifestyles and emergence of pathogens.</title>
        <authorList>
            <person name="Haridas S."/>
            <person name="Albert R."/>
            <person name="Binder M."/>
            <person name="Bloem J."/>
            <person name="Labutti K."/>
            <person name="Salamov A."/>
            <person name="Andreopoulos B."/>
            <person name="Baker S."/>
            <person name="Barry K."/>
            <person name="Bills G."/>
            <person name="Bluhm B."/>
            <person name="Cannon C."/>
            <person name="Castanera R."/>
            <person name="Culley D."/>
            <person name="Daum C."/>
            <person name="Ezra D."/>
            <person name="Gonzalez J."/>
            <person name="Henrissat B."/>
            <person name="Kuo A."/>
            <person name="Liang C."/>
            <person name="Lipzen A."/>
            <person name="Lutzoni F."/>
            <person name="Magnuson J."/>
            <person name="Mondo S."/>
            <person name="Nolan M."/>
            <person name="Ohm R."/>
            <person name="Pangilinan J."/>
            <person name="Park H.-J."/>
            <person name="Ramirez L."/>
            <person name="Alfaro M."/>
            <person name="Sun H."/>
            <person name="Tritt A."/>
            <person name="Yoshinaga Y."/>
            <person name="Zwiers L.-H."/>
            <person name="Turgeon B."/>
            <person name="Goodwin S."/>
            <person name="Spatafora J."/>
            <person name="Crous P."/>
            <person name="Grigoriev I."/>
        </authorList>
    </citation>
    <scope>NUCLEOTIDE SEQUENCE</scope>
    <source>
        <strain evidence="2">CBS 269.34</strain>
    </source>
</reference>
<feature type="compositionally biased region" description="Acidic residues" evidence="1">
    <location>
        <begin position="299"/>
        <end position="333"/>
    </location>
</feature>
<name>A0A6A6R8T4_9PEZI</name>
<dbReference type="AlphaFoldDB" id="A0A6A6R8T4"/>
<keyword evidence="3" id="KW-1185">Reference proteome</keyword>
<proteinExistence type="predicted"/>